<feature type="domain" description="Glycosyl transferase family 1" evidence="1">
    <location>
        <begin position="191"/>
        <end position="355"/>
    </location>
</feature>
<dbReference type="EMBL" id="BFAV01000055">
    <property type="protein sequence ID" value="GBF32803.1"/>
    <property type="molecule type" value="Genomic_DNA"/>
</dbReference>
<evidence type="ECO:0000313" key="3">
    <source>
        <dbReference type="EMBL" id="GBF32803.1"/>
    </source>
</evidence>
<dbReference type="Gene3D" id="3.40.50.2000">
    <property type="entry name" value="Glycogen Phosphorylase B"/>
    <property type="match status" value="2"/>
</dbReference>
<feature type="domain" description="Glycosyltransferase subfamily 4-like N-terminal" evidence="2">
    <location>
        <begin position="14"/>
        <end position="180"/>
    </location>
</feature>
<evidence type="ECO:0000259" key="2">
    <source>
        <dbReference type="Pfam" id="PF13439"/>
    </source>
</evidence>
<evidence type="ECO:0000259" key="1">
    <source>
        <dbReference type="Pfam" id="PF00534"/>
    </source>
</evidence>
<dbReference type="OrthoDB" id="9795068at2"/>
<dbReference type="SUPFAM" id="SSF53756">
    <property type="entry name" value="UDP-Glycosyltransferase/glycogen phosphorylase"/>
    <property type="match status" value="1"/>
</dbReference>
<gene>
    <name evidence="3" type="ORF">DCCM_0999</name>
</gene>
<dbReference type="InterPro" id="IPR001296">
    <property type="entry name" value="Glyco_trans_1"/>
</dbReference>
<dbReference type="GO" id="GO:0016757">
    <property type="term" value="F:glycosyltransferase activity"/>
    <property type="evidence" value="ECO:0007669"/>
    <property type="project" value="InterPro"/>
</dbReference>
<reference evidence="4" key="1">
    <citation type="submission" date="2018-02" db="EMBL/GenBank/DDBJ databases">
        <title>Genome sequence of Desulfocucumis palustris strain NAW-5.</title>
        <authorList>
            <person name="Watanabe M."/>
            <person name="Kojima H."/>
            <person name="Fukui M."/>
        </authorList>
    </citation>
    <scope>NUCLEOTIDE SEQUENCE [LARGE SCALE GENOMIC DNA]</scope>
    <source>
        <strain evidence="4">NAW-5</strain>
    </source>
</reference>
<keyword evidence="3" id="KW-0808">Transferase</keyword>
<evidence type="ECO:0000313" key="4">
    <source>
        <dbReference type="Proteomes" id="UP000239549"/>
    </source>
</evidence>
<name>A0A2L2XAW3_9FIRM</name>
<dbReference type="AlphaFoldDB" id="A0A2L2XAW3"/>
<accession>A0A2L2XAW3</accession>
<dbReference type="PANTHER" id="PTHR45947">
    <property type="entry name" value="SULFOQUINOVOSYL TRANSFERASE SQD2"/>
    <property type="match status" value="1"/>
</dbReference>
<dbReference type="PANTHER" id="PTHR45947:SF3">
    <property type="entry name" value="SULFOQUINOVOSYL TRANSFERASE SQD2"/>
    <property type="match status" value="1"/>
</dbReference>
<protein>
    <submittedName>
        <fullName evidence="3">Glycosyltransferase</fullName>
    </submittedName>
</protein>
<keyword evidence="4" id="KW-1185">Reference proteome</keyword>
<organism evidence="3 4">
    <name type="scientific">Desulfocucumis palustris</name>
    <dbReference type="NCBI Taxonomy" id="1898651"/>
    <lineage>
        <taxon>Bacteria</taxon>
        <taxon>Bacillati</taxon>
        <taxon>Bacillota</taxon>
        <taxon>Clostridia</taxon>
        <taxon>Eubacteriales</taxon>
        <taxon>Desulfocucumaceae</taxon>
        <taxon>Desulfocucumis</taxon>
    </lineage>
</organism>
<dbReference type="RefSeq" id="WP_104371286.1">
    <property type="nucleotide sequence ID" value="NZ_BFAV01000055.1"/>
</dbReference>
<comment type="caution">
    <text evidence="3">The sequence shown here is derived from an EMBL/GenBank/DDBJ whole genome shotgun (WGS) entry which is preliminary data.</text>
</comment>
<proteinExistence type="predicted"/>
<dbReference type="Proteomes" id="UP000239549">
    <property type="component" value="Unassembled WGS sequence"/>
</dbReference>
<dbReference type="Pfam" id="PF13439">
    <property type="entry name" value="Glyco_transf_4"/>
    <property type="match status" value="1"/>
</dbReference>
<dbReference type="CDD" id="cd03817">
    <property type="entry name" value="GT4_UGDG-like"/>
    <property type="match status" value="1"/>
</dbReference>
<dbReference type="InterPro" id="IPR050194">
    <property type="entry name" value="Glycosyltransferase_grp1"/>
</dbReference>
<sequence>MNIAMFSDSYYPYVSGVVRSIELFRHELSRLGHNVYIFAPSYSRQKKEEGVFRFPSITAPTIKNFSLALPFAPGVGKMIRDLKIDLIHCHSPFLLGSVGARAARRQKLPLVFTHHTLYDLYVHYVPLFPGLARRLVLGFVRKFCNNCNLVITPTNMVAERLRELGITVPLEAIPTGLKLEEFADPDPDWLRREYGIGPEEKVLLCVARFGKEKNLDMVLEAFLRINRACPATRLFLVGIGPYEEELRAMTANMGLDSRVTIVGRPLPRRTLTDYYAGADLFIYAATTETQGIIVSEAQAVGLPVVAVGANGIAEMVNEGFDGFLTPPSAAALAEKSLLLLQNDELRHRLGSQAKESAKQISAEATAIKMARAYQTLVN</sequence>
<dbReference type="InterPro" id="IPR028098">
    <property type="entry name" value="Glyco_trans_4-like_N"/>
</dbReference>
<dbReference type="Pfam" id="PF00534">
    <property type="entry name" value="Glycos_transf_1"/>
    <property type="match status" value="1"/>
</dbReference>